<dbReference type="AlphaFoldDB" id="A0A8J7JCV8"/>
<dbReference type="GO" id="GO:0017004">
    <property type="term" value="P:cytochrome complex assembly"/>
    <property type="evidence" value="ECO:0007669"/>
    <property type="project" value="UniProtKB-KW"/>
</dbReference>
<keyword evidence="9" id="KW-1185">Reference proteome</keyword>
<feature type="transmembrane region" description="Helical" evidence="6">
    <location>
        <begin position="12"/>
        <end position="32"/>
    </location>
</feature>
<dbReference type="InterPro" id="IPR023494">
    <property type="entry name" value="Cyt_c_bgen_Ccs1/CcsB/ResB"/>
</dbReference>
<reference evidence="8" key="1">
    <citation type="submission" date="2020-12" db="EMBL/GenBank/DDBJ databases">
        <title>Geomonas sp. Red875, isolated from river sediment.</title>
        <authorList>
            <person name="Xu Z."/>
            <person name="Zhang Z."/>
            <person name="Masuda Y."/>
            <person name="Itoh H."/>
            <person name="Senoo K."/>
        </authorList>
    </citation>
    <scope>NUCLEOTIDE SEQUENCE</scope>
    <source>
        <strain evidence="8">Red875</strain>
    </source>
</reference>
<organism evidence="8 9">
    <name type="scientific">Geomesophilobacter sediminis</name>
    <dbReference type="NCBI Taxonomy" id="2798584"/>
    <lineage>
        <taxon>Bacteria</taxon>
        <taxon>Pseudomonadati</taxon>
        <taxon>Thermodesulfobacteriota</taxon>
        <taxon>Desulfuromonadia</taxon>
        <taxon>Geobacterales</taxon>
        <taxon>Geobacteraceae</taxon>
        <taxon>Geomesophilobacter</taxon>
    </lineage>
</organism>
<dbReference type="Pfam" id="PF05140">
    <property type="entry name" value="ResB"/>
    <property type="match status" value="1"/>
</dbReference>
<evidence type="ECO:0000256" key="3">
    <source>
        <dbReference type="ARBA" id="ARBA00022748"/>
    </source>
</evidence>
<feature type="transmembrane region" description="Helical" evidence="6">
    <location>
        <begin position="60"/>
        <end position="83"/>
    </location>
</feature>
<keyword evidence="2 6" id="KW-0812">Transmembrane</keyword>
<evidence type="ECO:0000256" key="1">
    <source>
        <dbReference type="ARBA" id="ARBA00004141"/>
    </source>
</evidence>
<keyword evidence="4 6" id="KW-1133">Transmembrane helix</keyword>
<comment type="subcellular location">
    <subcellularLocation>
        <location evidence="1">Membrane</location>
        <topology evidence="1">Multi-pass membrane protein</topology>
    </subcellularLocation>
</comment>
<protein>
    <submittedName>
        <fullName evidence="8">Cytochrome c biogenesis protein ResB</fullName>
    </submittedName>
</protein>
<dbReference type="EMBL" id="JAEMHM010000001">
    <property type="protein sequence ID" value="MBJ6723114.1"/>
    <property type="molecule type" value="Genomic_DNA"/>
</dbReference>
<feature type="domain" description="ResB-like" evidence="7">
    <location>
        <begin position="9"/>
        <end position="426"/>
    </location>
</feature>
<evidence type="ECO:0000256" key="5">
    <source>
        <dbReference type="ARBA" id="ARBA00023136"/>
    </source>
</evidence>
<evidence type="ECO:0000256" key="6">
    <source>
        <dbReference type="SAM" id="Phobius"/>
    </source>
</evidence>
<dbReference type="Proteomes" id="UP000636888">
    <property type="component" value="Unassembled WGS sequence"/>
</dbReference>
<evidence type="ECO:0000256" key="4">
    <source>
        <dbReference type="ARBA" id="ARBA00022989"/>
    </source>
</evidence>
<comment type="caution">
    <text evidence="8">The sequence shown here is derived from an EMBL/GenBank/DDBJ whole genome shotgun (WGS) entry which is preliminary data.</text>
</comment>
<evidence type="ECO:0000313" key="9">
    <source>
        <dbReference type="Proteomes" id="UP000636888"/>
    </source>
</evidence>
<dbReference type="InterPro" id="IPR007816">
    <property type="entry name" value="ResB-like_domain"/>
</dbReference>
<evidence type="ECO:0000313" key="8">
    <source>
        <dbReference type="EMBL" id="MBJ6723114.1"/>
    </source>
</evidence>
<evidence type="ECO:0000259" key="7">
    <source>
        <dbReference type="Pfam" id="PF05140"/>
    </source>
</evidence>
<feature type="transmembrane region" description="Helical" evidence="6">
    <location>
        <begin position="157"/>
        <end position="178"/>
    </location>
</feature>
<dbReference type="PANTHER" id="PTHR31566">
    <property type="entry name" value="CYTOCHROME C BIOGENESIS PROTEIN CCS1, CHLOROPLASTIC"/>
    <property type="match status" value="1"/>
</dbReference>
<proteinExistence type="predicted"/>
<accession>A0A8J7JCV8</accession>
<dbReference type="RefSeq" id="WP_199381963.1">
    <property type="nucleotide sequence ID" value="NZ_JAEMHM010000001.1"/>
</dbReference>
<keyword evidence="3" id="KW-0201">Cytochrome c-type biogenesis</keyword>
<dbReference type="GO" id="GO:0016020">
    <property type="term" value="C:membrane"/>
    <property type="evidence" value="ECO:0007669"/>
    <property type="project" value="UniProtKB-SubCell"/>
</dbReference>
<feature type="transmembrane region" description="Helical" evidence="6">
    <location>
        <begin position="379"/>
        <end position="398"/>
    </location>
</feature>
<keyword evidence="5 6" id="KW-0472">Membrane</keyword>
<evidence type="ECO:0000256" key="2">
    <source>
        <dbReference type="ARBA" id="ARBA00022692"/>
    </source>
</evidence>
<dbReference type="PANTHER" id="PTHR31566:SF0">
    <property type="entry name" value="CYTOCHROME C BIOGENESIS PROTEIN CCS1, CHLOROPLASTIC"/>
    <property type="match status" value="1"/>
</dbReference>
<sequence>MLKLLISRKIALYLLAAVLVALLISAFLPNTYTLSPERWHDLQLHDPDRFWIYSHFSTPYLVRTPLFLGVSFLLCLSTLACTVDRLVKVGKARAVPFETEKVFSFSVTRCAAEDLETLREKVQRFLAHGKWEVGCEETAEGVILSGQKGRSGLWGSILFHAGLIACFVAGPVTVLGGFRGELIVTGDTPVSLRSTVVALEGYDAARVPDLQVEVKRLRGEYYRGEYRYDFGGILAVTDPKGSRELPFSVNRAANYEGYQFSLSEYGSAPRLVLERDGRPFFDYYLNLRHPEEGDYFDLDGGVRAMVMFFPDFVQQGERIGTKSKRPDHPVTLVRLFRGDRQVFQGLFQPGDEALWEGVRIRVPDFRHWVSLTVTSERGVLLVMLGSLLGVVGLFIRFLSNERRIEFTLAPAGEDAAEYRSTCTIRGYSRYYPAFLEKEVLAIDEAMDNEQ</sequence>
<name>A0A8J7JCV8_9BACT</name>
<gene>
    <name evidence="8" type="ORF">JFN93_00205</name>
</gene>